<proteinExistence type="predicted"/>
<reference evidence="1 2" key="1">
    <citation type="submission" date="2020-09" db="EMBL/GenBank/DDBJ databases">
        <title>De no assembly of potato wild relative species, Solanum commersonii.</title>
        <authorList>
            <person name="Cho K."/>
        </authorList>
    </citation>
    <scope>NUCLEOTIDE SEQUENCE [LARGE SCALE GENOMIC DNA]</scope>
    <source>
        <strain evidence="1">LZ3.2</strain>
        <tissue evidence="1">Leaf</tissue>
    </source>
</reference>
<name>A0A9J5W5V4_SOLCO</name>
<accession>A0A9J5W5V4</accession>
<keyword evidence="2" id="KW-1185">Reference proteome</keyword>
<dbReference type="EMBL" id="JACXVP010000012">
    <property type="protein sequence ID" value="KAG5570971.1"/>
    <property type="molecule type" value="Genomic_DNA"/>
</dbReference>
<dbReference type="Proteomes" id="UP000824120">
    <property type="component" value="Chromosome 12"/>
</dbReference>
<organism evidence="1 2">
    <name type="scientific">Solanum commersonii</name>
    <name type="common">Commerson's wild potato</name>
    <name type="synonym">Commerson's nightshade</name>
    <dbReference type="NCBI Taxonomy" id="4109"/>
    <lineage>
        <taxon>Eukaryota</taxon>
        <taxon>Viridiplantae</taxon>
        <taxon>Streptophyta</taxon>
        <taxon>Embryophyta</taxon>
        <taxon>Tracheophyta</taxon>
        <taxon>Spermatophyta</taxon>
        <taxon>Magnoliopsida</taxon>
        <taxon>eudicotyledons</taxon>
        <taxon>Gunneridae</taxon>
        <taxon>Pentapetalae</taxon>
        <taxon>asterids</taxon>
        <taxon>lamiids</taxon>
        <taxon>Solanales</taxon>
        <taxon>Solanaceae</taxon>
        <taxon>Solanoideae</taxon>
        <taxon>Solaneae</taxon>
        <taxon>Solanum</taxon>
    </lineage>
</organism>
<sequence>MRRLHTKLIISEEFNTEKLTNFQMLNPLEMSNLELLASYRVCHDAQDQYSVQGDTCCFEIAAPYVEYLTIYGCDELDEMSEDIQKDLLASVRDFHFDVGRGRHLLTIARM</sequence>
<protein>
    <submittedName>
        <fullName evidence="1">Uncharacterized protein</fullName>
    </submittedName>
</protein>
<evidence type="ECO:0000313" key="1">
    <source>
        <dbReference type="EMBL" id="KAG5570971.1"/>
    </source>
</evidence>
<dbReference type="AlphaFoldDB" id="A0A9J5W5V4"/>
<comment type="caution">
    <text evidence="1">The sequence shown here is derived from an EMBL/GenBank/DDBJ whole genome shotgun (WGS) entry which is preliminary data.</text>
</comment>
<gene>
    <name evidence="1" type="ORF">H5410_060737</name>
</gene>
<evidence type="ECO:0000313" key="2">
    <source>
        <dbReference type="Proteomes" id="UP000824120"/>
    </source>
</evidence>